<accession>A0A9Q0BFL3</accession>
<dbReference type="SUPFAM" id="SSF103473">
    <property type="entry name" value="MFS general substrate transporter"/>
    <property type="match status" value="1"/>
</dbReference>
<dbReference type="PANTHER" id="PTHR43791:SF47">
    <property type="entry name" value="MAJOR FACILITATOR SUPERFAMILY (MFS) PROFILE DOMAIN-CONTAINING PROTEIN-RELATED"/>
    <property type="match status" value="1"/>
</dbReference>
<gene>
    <name evidence="9" type="ORF">J7T54_000923</name>
</gene>
<feature type="transmembrane region" description="Helical" evidence="7">
    <location>
        <begin position="217"/>
        <end position="240"/>
    </location>
</feature>
<dbReference type="GO" id="GO:0016020">
    <property type="term" value="C:membrane"/>
    <property type="evidence" value="ECO:0007669"/>
    <property type="project" value="UniProtKB-SubCell"/>
</dbReference>
<evidence type="ECO:0000313" key="9">
    <source>
        <dbReference type="EMBL" id="KAI6782780.1"/>
    </source>
</evidence>
<keyword evidence="10" id="KW-1185">Reference proteome</keyword>
<keyword evidence="5 7" id="KW-0472">Membrane</keyword>
<feature type="transmembrane region" description="Helical" evidence="7">
    <location>
        <begin position="334"/>
        <end position="351"/>
    </location>
</feature>
<dbReference type="RefSeq" id="XP_051363636.1">
    <property type="nucleotide sequence ID" value="XM_051504963.1"/>
</dbReference>
<keyword evidence="2" id="KW-0813">Transport</keyword>
<feature type="transmembrane region" description="Helical" evidence="7">
    <location>
        <begin position="93"/>
        <end position="113"/>
    </location>
</feature>
<evidence type="ECO:0000256" key="1">
    <source>
        <dbReference type="ARBA" id="ARBA00004141"/>
    </source>
</evidence>
<comment type="caution">
    <text evidence="9">The sequence shown here is derived from an EMBL/GenBank/DDBJ whole genome shotgun (WGS) entry which is preliminary data.</text>
</comment>
<feature type="transmembrane region" description="Helical" evidence="7">
    <location>
        <begin position="449"/>
        <end position="471"/>
    </location>
</feature>
<dbReference type="Gene3D" id="1.20.1250.20">
    <property type="entry name" value="MFS general substrate transporter like domains"/>
    <property type="match status" value="2"/>
</dbReference>
<feature type="transmembrane region" description="Helical" evidence="7">
    <location>
        <begin position="293"/>
        <end position="314"/>
    </location>
</feature>
<feature type="transmembrane region" description="Helical" evidence="7">
    <location>
        <begin position="184"/>
        <end position="205"/>
    </location>
</feature>
<feature type="compositionally biased region" description="Basic and acidic residues" evidence="6">
    <location>
        <begin position="8"/>
        <end position="27"/>
    </location>
</feature>
<dbReference type="InterPro" id="IPR020846">
    <property type="entry name" value="MFS_dom"/>
</dbReference>
<dbReference type="EMBL" id="JAGIXG020000011">
    <property type="protein sequence ID" value="KAI6782780.1"/>
    <property type="molecule type" value="Genomic_DNA"/>
</dbReference>
<evidence type="ECO:0000256" key="2">
    <source>
        <dbReference type="ARBA" id="ARBA00022448"/>
    </source>
</evidence>
<feature type="transmembrane region" description="Helical" evidence="7">
    <location>
        <begin position="417"/>
        <end position="437"/>
    </location>
</feature>
<organism evidence="9 10">
    <name type="scientific">Emericellopsis cladophorae</name>
    <dbReference type="NCBI Taxonomy" id="2686198"/>
    <lineage>
        <taxon>Eukaryota</taxon>
        <taxon>Fungi</taxon>
        <taxon>Dikarya</taxon>
        <taxon>Ascomycota</taxon>
        <taxon>Pezizomycotina</taxon>
        <taxon>Sordariomycetes</taxon>
        <taxon>Hypocreomycetidae</taxon>
        <taxon>Hypocreales</taxon>
        <taxon>Bionectriaceae</taxon>
        <taxon>Emericellopsis</taxon>
    </lineage>
</organism>
<reference evidence="9" key="1">
    <citation type="journal article" date="2021" name="J Fungi (Basel)">
        <title>Genomic and Metabolomic Analyses of the Marine Fungus Emericellopsis cladophorae: Insights into Saltwater Adaptability Mechanisms and Its Biosynthetic Potential.</title>
        <authorList>
            <person name="Goncalves M.F.M."/>
            <person name="Hilario S."/>
            <person name="Van de Peer Y."/>
            <person name="Esteves A.C."/>
            <person name="Alves A."/>
        </authorList>
    </citation>
    <scope>NUCLEOTIDE SEQUENCE</scope>
    <source>
        <strain evidence="9">MUM 19.33</strain>
    </source>
</reference>
<dbReference type="OrthoDB" id="3639251at2759"/>
<dbReference type="Pfam" id="PF07690">
    <property type="entry name" value="MFS_1"/>
    <property type="match status" value="1"/>
</dbReference>
<feature type="domain" description="Major facilitator superfamily (MFS) profile" evidence="8">
    <location>
        <begin position="57"/>
        <end position="475"/>
    </location>
</feature>
<name>A0A9Q0BFL3_9HYPO</name>
<dbReference type="FunFam" id="1.20.1250.20:FF:000013">
    <property type="entry name" value="MFS general substrate transporter"/>
    <property type="match status" value="1"/>
</dbReference>
<feature type="transmembrane region" description="Helical" evidence="7">
    <location>
        <begin position="358"/>
        <end position="378"/>
    </location>
</feature>
<dbReference type="InterPro" id="IPR036259">
    <property type="entry name" value="MFS_trans_sf"/>
</dbReference>
<dbReference type="FunFam" id="1.20.1250.20:FF:000018">
    <property type="entry name" value="MFS transporter permease"/>
    <property type="match status" value="1"/>
</dbReference>
<keyword evidence="3 7" id="KW-0812">Transmembrane</keyword>
<protein>
    <recommendedName>
        <fullName evidence="8">Major facilitator superfamily (MFS) profile domain-containing protein</fullName>
    </recommendedName>
</protein>
<comment type="subcellular location">
    <subcellularLocation>
        <location evidence="1">Membrane</location>
        <topology evidence="1">Multi-pass membrane protein</topology>
    </subcellularLocation>
</comment>
<dbReference type="PANTHER" id="PTHR43791">
    <property type="entry name" value="PERMEASE-RELATED"/>
    <property type="match status" value="1"/>
</dbReference>
<keyword evidence="4 7" id="KW-1133">Transmembrane helix</keyword>
<feature type="region of interest" description="Disordered" evidence="6">
    <location>
        <begin position="1"/>
        <end position="27"/>
    </location>
</feature>
<feature type="transmembrane region" description="Helical" evidence="7">
    <location>
        <begin position="125"/>
        <end position="144"/>
    </location>
</feature>
<feature type="transmembrane region" description="Helical" evidence="7">
    <location>
        <begin position="150"/>
        <end position="172"/>
    </location>
</feature>
<evidence type="ECO:0000313" key="10">
    <source>
        <dbReference type="Proteomes" id="UP001055219"/>
    </source>
</evidence>
<dbReference type="Proteomes" id="UP001055219">
    <property type="component" value="Unassembled WGS sequence"/>
</dbReference>
<sequence length="495" mass="54840">MAYDAENNVEHKDATPRSGSADHHEKEEAPMVEALDDDPVYSYKEQRKIIGRVDRRLITVAGIIYMNSLMDRSNLPNAGIAGMNVDLGMVTGFRYSAVALVFFITYTFLQPPATILTRKIGPRPFLSGICFAWGVVMVGFGFVQDWVVLIPLRLLLGLFEAGYFPGIVYLISTWYSRYDMHKRYAGFYCLGLVASGLGGILAFGVQQMDGLGGLEGWRWIFIIFGLMTVAASFLGMIFLVDFPDVAIDKNHWKFISRDEIAFIMRRIAKDRNDASSEKFNFRRWAAAGKDWKLWVFAMQFFSLTTQAYALAFFLPIILNTNMGFSVALSQLLTAPPYAGAGIVMFLCAWVGDRYHMRAPLLLFTASLGLIGLPLLAYAEAVGARYFGCFLICAASNGGIPTVMAYQANNIRGQWKRAFASATLVGFGGLGGIAGSTVFRSQDAPQYIPGIWVCIGLNILIVCTTVMNTIIFRKQNAKADRGEVVLEGEASFRYTI</sequence>
<dbReference type="InterPro" id="IPR011701">
    <property type="entry name" value="MFS"/>
</dbReference>
<evidence type="ECO:0000259" key="8">
    <source>
        <dbReference type="PROSITE" id="PS50850"/>
    </source>
</evidence>
<evidence type="ECO:0000256" key="6">
    <source>
        <dbReference type="SAM" id="MobiDB-lite"/>
    </source>
</evidence>
<evidence type="ECO:0000256" key="3">
    <source>
        <dbReference type="ARBA" id="ARBA00022692"/>
    </source>
</evidence>
<evidence type="ECO:0000256" key="5">
    <source>
        <dbReference type="ARBA" id="ARBA00023136"/>
    </source>
</evidence>
<proteinExistence type="predicted"/>
<dbReference type="AlphaFoldDB" id="A0A9Q0BFL3"/>
<evidence type="ECO:0000256" key="7">
    <source>
        <dbReference type="SAM" id="Phobius"/>
    </source>
</evidence>
<evidence type="ECO:0000256" key="4">
    <source>
        <dbReference type="ARBA" id="ARBA00022989"/>
    </source>
</evidence>
<dbReference type="GeneID" id="75827442"/>
<dbReference type="GO" id="GO:0022857">
    <property type="term" value="F:transmembrane transporter activity"/>
    <property type="evidence" value="ECO:0007669"/>
    <property type="project" value="InterPro"/>
</dbReference>
<dbReference type="PROSITE" id="PS50850">
    <property type="entry name" value="MFS"/>
    <property type="match status" value="1"/>
</dbReference>
<feature type="transmembrane region" description="Helical" evidence="7">
    <location>
        <begin position="384"/>
        <end position="405"/>
    </location>
</feature>
<reference evidence="9" key="2">
    <citation type="submission" date="2022-07" db="EMBL/GenBank/DDBJ databases">
        <authorList>
            <person name="Goncalves M.F.M."/>
            <person name="Hilario S."/>
            <person name="Van De Peer Y."/>
            <person name="Esteves A.C."/>
            <person name="Alves A."/>
        </authorList>
    </citation>
    <scope>NUCLEOTIDE SEQUENCE</scope>
    <source>
        <strain evidence="9">MUM 19.33</strain>
    </source>
</reference>